<keyword evidence="6" id="KW-0915">Sodium</keyword>
<organism evidence="7 8">
    <name type="scientific">Niabella soli DSM 19437</name>
    <dbReference type="NCBI Taxonomy" id="929713"/>
    <lineage>
        <taxon>Bacteria</taxon>
        <taxon>Pseudomonadati</taxon>
        <taxon>Bacteroidota</taxon>
        <taxon>Chitinophagia</taxon>
        <taxon>Chitinophagales</taxon>
        <taxon>Chitinophagaceae</taxon>
        <taxon>Niabella</taxon>
    </lineage>
</organism>
<feature type="transmembrane region" description="Helical" evidence="6">
    <location>
        <begin position="366"/>
        <end position="385"/>
    </location>
</feature>
<feature type="transmembrane region" description="Helical" evidence="6">
    <location>
        <begin position="292"/>
        <end position="312"/>
    </location>
</feature>
<dbReference type="Proteomes" id="UP000003586">
    <property type="component" value="Chromosome"/>
</dbReference>
<dbReference type="NCBIfam" id="NF007112">
    <property type="entry name" value="PRK09561.1"/>
    <property type="match status" value="1"/>
</dbReference>
<dbReference type="eggNOG" id="COG3004">
    <property type="taxonomic scope" value="Bacteria"/>
</dbReference>
<evidence type="ECO:0000256" key="1">
    <source>
        <dbReference type="ARBA" id="ARBA00004429"/>
    </source>
</evidence>
<dbReference type="PANTHER" id="PTHR30341">
    <property type="entry name" value="SODIUM ION/PROTON ANTIPORTER NHAA-RELATED"/>
    <property type="match status" value="1"/>
</dbReference>
<feature type="transmembrane region" description="Helical" evidence="6">
    <location>
        <begin position="262"/>
        <end position="280"/>
    </location>
</feature>
<dbReference type="InterPro" id="IPR023171">
    <property type="entry name" value="Na/H_antiporter_dom_sf"/>
</dbReference>
<keyword evidence="5 6" id="KW-0472">Membrane</keyword>
<dbReference type="RefSeq" id="WP_008583495.1">
    <property type="nucleotide sequence ID" value="NZ_CP007035.1"/>
</dbReference>
<name>W0EZA8_9BACT</name>
<feature type="transmembrane region" description="Helical" evidence="6">
    <location>
        <begin position="130"/>
        <end position="149"/>
    </location>
</feature>
<keyword evidence="8" id="KW-1185">Reference proteome</keyword>
<sequence>MIRRFNLKLFKDFFSSSAVGGFILLSCVVLSLLIANTSAGAGFENFLNKTVGWENGAVMLKLSILHWINDGLMAVFFLLVGLEIKREIVEGELSSFQKAALPVVAAFGGALLPAAIFYCINRNGPAAPGWGIPMATDIAFALAALSVLGKRVPASLKVFLAALAIVDDLIAILVIALFYSSGLHWGYLLMAATLLLLLFVFNKLKIENLWWYILPGILIWYLIHHSGIHATIAGVLVAMAIPVRKGRKGVPLEKLEHALTRPVNLIIVPLFALANTNIRFEPAMVSGIAEPLSIGIIIGLMIGKPAGILLSTKLAVRLKFGKLPHGAGWRHIAGLGMLAGIGFTMSIFISLLSFDVPQRIAQAKMAILIASVLSAMAGCLFLAAIKPKK</sequence>
<feature type="transmembrane region" description="Helical" evidence="6">
    <location>
        <begin position="96"/>
        <end position="118"/>
    </location>
</feature>
<evidence type="ECO:0000256" key="4">
    <source>
        <dbReference type="ARBA" id="ARBA00022989"/>
    </source>
</evidence>
<proteinExistence type="inferred from homology"/>
<dbReference type="KEGG" id="nso:NIASO_03680"/>
<comment type="catalytic activity">
    <reaction evidence="6">
        <text>Na(+)(in) + 2 H(+)(out) = Na(+)(out) + 2 H(+)(in)</text>
        <dbReference type="Rhea" id="RHEA:29251"/>
        <dbReference type="ChEBI" id="CHEBI:15378"/>
        <dbReference type="ChEBI" id="CHEBI:29101"/>
    </reaction>
</comment>
<keyword evidence="6" id="KW-0050">Antiport</keyword>
<feature type="transmembrane region" description="Helical" evidence="6">
    <location>
        <begin position="158"/>
        <end position="179"/>
    </location>
</feature>
<accession>W0EZA8</accession>
<keyword evidence="6" id="KW-0739">Sodium transport</keyword>
<evidence type="ECO:0000256" key="6">
    <source>
        <dbReference type="HAMAP-Rule" id="MF_01844"/>
    </source>
</evidence>
<dbReference type="AlphaFoldDB" id="W0EZA8"/>
<feature type="transmembrane region" description="Helical" evidence="6">
    <location>
        <begin position="332"/>
        <end position="354"/>
    </location>
</feature>
<gene>
    <name evidence="6 7" type="primary">nhaA</name>
    <name evidence="7" type="ORF">NIASO_03680</name>
</gene>
<feature type="transmembrane region" description="Helical" evidence="6">
    <location>
        <begin position="64"/>
        <end position="84"/>
    </location>
</feature>
<dbReference type="InterPro" id="IPR004670">
    <property type="entry name" value="NhaA"/>
</dbReference>
<keyword evidence="2 6" id="KW-1003">Cell membrane</keyword>
<keyword evidence="3 6" id="KW-0812">Transmembrane</keyword>
<dbReference type="GO" id="GO:0006885">
    <property type="term" value="P:regulation of pH"/>
    <property type="evidence" value="ECO:0007669"/>
    <property type="project" value="UniProtKB-UniRule"/>
</dbReference>
<evidence type="ECO:0000313" key="8">
    <source>
        <dbReference type="Proteomes" id="UP000003586"/>
    </source>
</evidence>
<reference evidence="7 8" key="1">
    <citation type="submission" date="2013-12" db="EMBL/GenBank/DDBJ databases">
        <authorList>
            <consortium name="DOE Joint Genome Institute"/>
            <person name="Eisen J."/>
            <person name="Huntemann M."/>
            <person name="Han J."/>
            <person name="Chen A."/>
            <person name="Kyrpides N."/>
            <person name="Mavromatis K."/>
            <person name="Markowitz V."/>
            <person name="Palaniappan K."/>
            <person name="Ivanova N."/>
            <person name="Schaumberg A."/>
            <person name="Pati A."/>
            <person name="Liolios K."/>
            <person name="Nordberg H.P."/>
            <person name="Cantor M.N."/>
            <person name="Hua S.X."/>
            <person name="Woyke T."/>
        </authorList>
    </citation>
    <scope>NUCLEOTIDE SEQUENCE [LARGE SCALE GENOMIC DNA]</scope>
    <source>
        <strain evidence="8">DSM 19437</strain>
    </source>
</reference>
<keyword evidence="6" id="KW-0813">Transport</keyword>
<dbReference type="GO" id="GO:0015385">
    <property type="term" value="F:sodium:proton antiporter activity"/>
    <property type="evidence" value="ECO:0007669"/>
    <property type="project" value="UniProtKB-UniRule"/>
</dbReference>
<comment type="similarity">
    <text evidence="6">Belongs to the NhaA Na(+)/H(+) (TC 2.A.33) antiporter family.</text>
</comment>
<dbReference type="NCBIfam" id="TIGR00773">
    <property type="entry name" value="NhaA"/>
    <property type="match status" value="1"/>
</dbReference>
<dbReference type="HOGENOM" id="CLU_015803_1_0_10"/>
<dbReference type="PROSITE" id="PS51257">
    <property type="entry name" value="PROKAR_LIPOPROTEIN"/>
    <property type="match status" value="1"/>
</dbReference>
<dbReference type="GO" id="GO:0005886">
    <property type="term" value="C:plasma membrane"/>
    <property type="evidence" value="ECO:0007669"/>
    <property type="project" value="UniProtKB-SubCell"/>
</dbReference>
<dbReference type="STRING" id="929713.NIASO_03680"/>
<dbReference type="PANTHER" id="PTHR30341:SF0">
    <property type="entry name" value="NA(+)_H(+) ANTIPORTER NHAA"/>
    <property type="match status" value="1"/>
</dbReference>
<comment type="subcellular location">
    <subcellularLocation>
        <location evidence="1">Cell inner membrane</location>
        <topology evidence="1">Multi-pass membrane protein</topology>
    </subcellularLocation>
    <subcellularLocation>
        <location evidence="6">Cell membrane</location>
        <topology evidence="6">Multi-pass membrane protein</topology>
    </subcellularLocation>
</comment>
<dbReference type="EMBL" id="CP007035">
    <property type="protein sequence ID" value="AHF14529.1"/>
    <property type="molecule type" value="Genomic_DNA"/>
</dbReference>
<dbReference type="Gene3D" id="1.20.1530.10">
    <property type="entry name" value="Na+/H+ antiporter like domain"/>
    <property type="match status" value="1"/>
</dbReference>
<feature type="transmembrane region" description="Helical" evidence="6">
    <location>
        <begin position="185"/>
        <end position="202"/>
    </location>
</feature>
<evidence type="ECO:0000256" key="2">
    <source>
        <dbReference type="ARBA" id="ARBA00022475"/>
    </source>
</evidence>
<feature type="transmembrane region" description="Helical" evidence="6">
    <location>
        <begin position="209"/>
        <end position="242"/>
    </location>
</feature>
<keyword evidence="6" id="KW-0406">Ion transport</keyword>
<dbReference type="HAMAP" id="MF_01844">
    <property type="entry name" value="NhaA"/>
    <property type="match status" value="1"/>
</dbReference>
<keyword evidence="4 6" id="KW-1133">Transmembrane helix</keyword>
<dbReference type="NCBIfam" id="NF007111">
    <property type="entry name" value="PRK09560.1"/>
    <property type="match status" value="1"/>
</dbReference>
<evidence type="ECO:0000256" key="3">
    <source>
        <dbReference type="ARBA" id="ARBA00022692"/>
    </source>
</evidence>
<evidence type="ECO:0000256" key="5">
    <source>
        <dbReference type="ARBA" id="ARBA00023136"/>
    </source>
</evidence>
<protein>
    <recommendedName>
        <fullName evidence="6">Na(+)/H(+) antiporter NhaA</fullName>
    </recommendedName>
    <alternativeName>
        <fullName evidence="6">Sodium/proton antiporter NhaA</fullName>
    </alternativeName>
</protein>
<dbReference type="Pfam" id="PF06965">
    <property type="entry name" value="Na_H_antiport_1"/>
    <property type="match status" value="1"/>
</dbReference>
<comment type="function">
    <text evidence="6">Na(+)/H(+) antiporter that extrudes sodium in exchange for external protons.</text>
</comment>
<evidence type="ECO:0000313" key="7">
    <source>
        <dbReference type="EMBL" id="AHF14529.1"/>
    </source>
</evidence>